<dbReference type="Proteomes" id="UP000282087">
    <property type="component" value="Unassembled WGS sequence"/>
</dbReference>
<comment type="caution">
    <text evidence="2">The sequence shown here is derived from an EMBL/GenBank/DDBJ whole genome shotgun (WGS) entry which is preliminary data.</text>
</comment>
<evidence type="ECO:0000313" key="4">
    <source>
        <dbReference type="Proteomes" id="UP000282087"/>
    </source>
</evidence>
<protein>
    <submittedName>
        <fullName evidence="2">Uncharacterized protein</fullName>
    </submittedName>
</protein>
<evidence type="ECO:0000313" key="3">
    <source>
        <dbReference type="EMBL" id="RQM11171.1"/>
    </source>
</evidence>
<dbReference type="VEuPathDB" id="FungiDB:DD237_007894"/>
<keyword evidence="4" id="KW-1185">Reference proteome</keyword>
<organism evidence="2 4">
    <name type="scientific">Peronospora effusa</name>
    <dbReference type="NCBI Taxonomy" id="542832"/>
    <lineage>
        <taxon>Eukaryota</taxon>
        <taxon>Sar</taxon>
        <taxon>Stramenopiles</taxon>
        <taxon>Oomycota</taxon>
        <taxon>Peronosporomycetes</taxon>
        <taxon>Peronosporales</taxon>
        <taxon>Peronosporaceae</taxon>
        <taxon>Peronospora</taxon>
    </lineage>
</organism>
<name>A0A3M6V968_9STRA</name>
<dbReference type="EMBL" id="QKXF01000464">
    <property type="protein sequence ID" value="RQM11171.1"/>
    <property type="molecule type" value="Genomic_DNA"/>
</dbReference>
<sequence>MAKETTPLRGEQFVSDAQKRKRIIGITGAVVVIASIIIVLWLTLSGHSTKSTVVTVKTTNEPTPAVRTKTSTAPLVEVPINAPVEFKTASEQLLAESTVPVNQ</sequence>
<dbReference type="STRING" id="542832.A0A3M6V968"/>
<gene>
    <name evidence="3" type="ORF">DD237_007894</name>
    <name evidence="2" type="ORF">DD238_007735</name>
</gene>
<dbReference type="AlphaFoldDB" id="A0A3M6V968"/>
<dbReference type="Proteomes" id="UP000286097">
    <property type="component" value="Unassembled WGS sequence"/>
</dbReference>
<keyword evidence="1" id="KW-1133">Transmembrane helix</keyword>
<proteinExistence type="predicted"/>
<reference evidence="4 5" key="1">
    <citation type="submission" date="2018-06" db="EMBL/GenBank/DDBJ databases">
        <title>Comparative genomics of downy mildews reveals potential adaptations to biotrophy.</title>
        <authorList>
            <person name="Fletcher K."/>
            <person name="Klosterman S.J."/>
            <person name="Derevnina L."/>
            <person name="Martin F."/>
            <person name="Koike S."/>
            <person name="Reyes Chin-Wo S."/>
            <person name="Mou B."/>
            <person name="Michelmore R."/>
        </authorList>
    </citation>
    <scope>NUCLEOTIDE SEQUENCE [LARGE SCALE GENOMIC DNA]</scope>
    <source>
        <strain evidence="3 5">R13</strain>
        <strain evidence="2 4">R14</strain>
    </source>
</reference>
<evidence type="ECO:0000313" key="5">
    <source>
        <dbReference type="Proteomes" id="UP000286097"/>
    </source>
</evidence>
<keyword evidence="1" id="KW-0472">Membrane</keyword>
<keyword evidence="1" id="KW-0812">Transmembrane</keyword>
<dbReference type="OrthoDB" id="167904at2759"/>
<evidence type="ECO:0000313" key="2">
    <source>
        <dbReference type="EMBL" id="RMX62501.1"/>
    </source>
</evidence>
<dbReference type="EMBL" id="QLLG01000600">
    <property type="protein sequence ID" value="RMX62501.1"/>
    <property type="molecule type" value="Genomic_DNA"/>
</dbReference>
<evidence type="ECO:0000256" key="1">
    <source>
        <dbReference type="SAM" id="Phobius"/>
    </source>
</evidence>
<accession>A0A3M6V968</accession>
<feature type="transmembrane region" description="Helical" evidence="1">
    <location>
        <begin position="23"/>
        <end position="44"/>
    </location>
</feature>